<dbReference type="SUPFAM" id="SSF56672">
    <property type="entry name" value="DNA/RNA polymerases"/>
    <property type="match status" value="1"/>
</dbReference>
<dbReference type="InterPro" id="IPR043502">
    <property type="entry name" value="DNA/RNA_pol_sf"/>
</dbReference>
<proteinExistence type="predicted"/>
<dbReference type="OrthoDB" id="2013610at2759"/>
<dbReference type="InterPro" id="IPR043128">
    <property type="entry name" value="Rev_trsase/Diguanyl_cyclase"/>
</dbReference>
<feature type="compositionally biased region" description="Low complexity" evidence="1">
    <location>
        <begin position="86"/>
        <end position="103"/>
    </location>
</feature>
<dbReference type="GO" id="GO:0003676">
    <property type="term" value="F:nucleic acid binding"/>
    <property type="evidence" value="ECO:0007669"/>
    <property type="project" value="InterPro"/>
</dbReference>
<feature type="compositionally biased region" description="Basic and acidic residues" evidence="1">
    <location>
        <begin position="159"/>
        <end position="171"/>
    </location>
</feature>
<dbReference type="PANTHER" id="PTHR24559">
    <property type="entry name" value="TRANSPOSON TY3-I GAG-POL POLYPROTEIN"/>
    <property type="match status" value="1"/>
</dbReference>
<evidence type="ECO:0000259" key="3">
    <source>
        <dbReference type="Pfam" id="PF17919"/>
    </source>
</evidence>
<name>A0A5B6VLD1_9ROSI</name>
<organism evidence="4 5">
    <name type="scientific">Gossypium australe</name>
    <dbReference type="NCBI Taxonomy" id="47621"/>
    <lineage>
        <taxon>Eukaryota</taxon>
        <taxon>Viridiplantae</taxon>
        <taxon>Streptophyta</taxon>
        <taxon>Embryophyta</taxon>
        <taxon>Tracheophyta</taxon>
        <taxon>Spermatophyta</taxon>
        <taxon>Magnoliopsida</taxon>
        <taxon>eudicotyledons</taxon>
        <taxon>Gunneridae</taxon>
        <taxon>Pentapetalae</taxon>
        <taxon>rosids</taxon>
        <taxon>malvids</taxon>
        <taxon>Malvales</taxon>
        <taxon>Malvaceae</taxon>
        <taxon>Malvoideae</taxon>
        <taxon>Gossypium</taxon>
    </lineage>
</organism>
<dbReference type="InterPro" id="IPR053134">
    <property type="entry name" value="RNA-dir_DNA_polymerase"/>
</dbReference>
<dbReference type="Gene3D" id="3.10.10.10">
    <property type="entry name" value="HIV Type 1 Reverse Transcriptase, subunit A, domain 1"/>
    <property type="match status" value="1"/>
</dbReference>
<dbReference type="PANTHER" id="PTHR24559:SF444">
    <property type="entry name" value="REVERSE TRANSCRIPTASE DOMAIN-CONTAINING PROTEIN"/>
    <property type="match status" value="1"/>
</dbReference>
<dbReference type="InterPro" id="IPR000477">
    <property type="entry name" value="RT_dom"/>
</dbReference>
<dbReference type="Pfam" id="PF17919">
    <property type="entry name" value="RT_RNaseH_2"/>
    <property type="match status" value="1"/>
</dbReference>
<dbReference type="AlphaFoldDB" id="A0A5B6VLD1"/>
<sequence>MGRRAGHTAIADNVESNAPASVHGVAQFESRPVSNGSNKDIRLLVGILELKEFVALVDRACKVEELGKEKRKADFEARDSKKRSMSKPCQSSSKKSQDSYTRSNTSIEYPNRVRRKQYSSHKAQATSVSSVGSNVRPSNIATRGRPPRNTRNVTSGKGLTKDLATRSEPRAPARAYAIRAREDASSPDVITGTFFLYDTNNSEIIRIESDESSGLPIVISSMLAQRYVRKGCDTYLAHVLDTKVTESKIESVPVVCDYPDVFPEELLGLPLIRELEFAIDLLKGATVFSKIDLRSSYYQLRVKDSDVPKTAFKTRYENYEFLVMPSGLTNAPAVFMDLMNRIFRPYLDRLVVVFIHDILIYFRDESKHAEHLRILLQTLRDKQLLLQKDVKFERSEKCQQSFEQLKALLTEAPILVQLESSKEFVIFSDASLNGLGCVLMQEGKVIAYTSRQLKPHENNYPTHDLELAAIQICEAQKCDNELQARRVKCESTNDSDYQIGSDDCLMLREFSLDRLAELYISEIVRLHGVTVSIILDRDPRFTLRFWKKLEDALGTRLHFSTAFHLQTEGQSDRVIQILEDMLRCYGLEFEGN</sequence>
<dbReference type="Gene3D" id="3.30.70.270">
    <property type="match status" value="1"/>
</dbReference>
<feature type="compositionally biased region" description="Basic and acidic residues" evidence="1">
    <location>
        <begin position="69"/>
        <end position="79"/>
    </location>
</feature>
<accession>A0A5B6VLD1</accession>
<evidence type="ECO:0000313" key="4">
    <source>
        <dbReference type="EMBL" id="KAA3469911.1"/>
    </source>
</evidence>
<evidence type="ECO:0000259" key="2">
    <source>
        <dbReference type="Pfam" id="PF00078"/>
    </source>
</evidence>
<dbReference type="InterPro" id="IPR041577">
    <property type="entry name" value="RT_RNaseH_2"/>
</dbReference>
<dbReference type="Proteomes" id="UP000325315">
    <property type="component" value="Unassembled WGS sequence"/>
</dbReference>
<dbReference type="EMBL" id="SMMG02000006">
    <property type="protein sequence ID" value="KAA3469911.1"/>
    <property type="molecule type" value="Genomic_DNA"/>
</dbReference>
<dbReference type="InterPro" id="IPR036397">
    <property type="entry name" value="RNaseH_sf"/>
</dbReference>
<dbReference type="Pfam" id="PF00078">
    <property type="entry name" value="RVT_1"/>
    <property type="match status" value="1"/>
</dbReference>
<evidence type="ECO:0000256" key="1">
    <source>
        <dbReference type="SAM" id="MobiDB-lite"/>
    </source>
</evidence>
<comment type="caution">
    <text evidence="4">The sequence shown here is derived from an EMBL/GenBank/DDBJ whole genome shotgun (WGS) entry which is preliminary data.</text>
</comment>
<evidence type="ECO:0000313" key="5">
    <source>
        <dbReference type="Proteomes" id="UP000325315"/>
    </source>
</evidence>
<feature type="domain" description="Reverse transcriptase/retrotransposon-derived protein RNase H-like" evidence="3">
    <location>
        <begin position="396"/>
        <end position="473"/>
    </location>
</feature>
<dbReference type="SUPFAM" id="SSF53098">
    <property type="entry name" value="Ribonuclease H-like"/>
    <property type="match status" value="1"/>
</dbReference>
<dbReference type="Gene3D" id="3.30.420.10">
    <property type="entry name" value="Ribonuclease H-like superfamily/Ribonuclease H"/>
    <property type="match status" value="1"/>
</dbReference>
<protein>
    <submittedName>
        <fullName evidence="4">Transposon Ty3-I Gag-Pol polyprotein</fullName>
    </submittedName>
</protein>
<dbReference type="CDD" id="cd01647">
    <property type="entry name" value="RT_LTR"/>
    <property type="match status" value="1"/>
</dbReference>
<dbReference type="InterPro" id="IPR012337">
    <property type="entry name" value="RNaseH-like_sf"/>
</dbReference>
<feature type="domain" description="Reverse transcriptase" evidence="2">
    <location>
        <begin position="247"/>
        <end position="388"/>
    </location>
</feature>
<feature type="compositionally biased region" description="Polar residues" evidence="1">
    <location>
        <begin position="120"/>
        <end position="141"/>
    </location>
</feature>
<keyword evidence="5" id="KW-1185">Reference proteome</keyword>
<feature type="region of interest" description="Disordered" evidence="1">
    <location>
        <begin position="69"/>
        <end position="171"/>
    </location>
</feature>
<reference evidence="5" key="1">
    <citation type="journal article" date="2019" name="Plant Biotechnol. J.">
        <title>Genome sequencing of the Australian wild diploid species Gossypium australe highlights disease resistance and delayed gland morphogenesis.</title>
        <authorList>
            <person name="Cai Y."/>
            <person name="Cai X."/>
            <person name="Wang Q."/>
            <person name="Wang P."/>
            <person name="Zhang Y."/>
            <person name="Cai C."/>
            <person name="Xu Y."/>
            <person name="Wang K."/>
            <person name="Zhou Z."/>
            <person name="Wang C."/>
            <person name="Geng S."/>
            <person name="Li B."/>
            <person name="Dong Q."/>
            <person name="Hou Y."/>
            <person name="Wang H."/>
            <person name="Ai P."/>
            <person name="Liu Z."/>
            <person name="Yi F."/>
            <person name="Sun M."/>
            <person name="An G."/>
            <person name="Cheng J."/>
            <person name="Zhang Y."/>
            <person name="Shi Q."/>
            <person name="Xie Y."/>
            <person name="Shi X."/>
            <person name="Chang Y."/>
            <person name="Huang F."/>
            <person name="Chen Y."/>
            <person name="Hong S."/>
            <person name="Mi L."/>
            <person name="Sun Q."/>
            <person name="Zhang L."/>
            <person name="Zhou B."/>
            <person name="Peng R."/>
            <person name="Zhang X."/>
            <person name="Liu F."/>
        </authorList>
    </citation>
    <scope>NUCLEOTIDE SEQUENCE [LARGE SCALE GENOMIC DNA]</scope>
    <source>
        <strain evidence="5">cv. PA1801</strain>
    </source>
</reference>
<gene>
    <name evidence="4" type="ORF">EPI10_015660</name>
</gene>